<dbReference type="Proteomes" id="UP000325672">
    <property type="component" value="Unassembled WGS sequence"/>
</dbReference>
<dbReference type="RefSeq" id="XP_031915320.1">
    <property type="nucleotide sequence ID" value="XM_032054180.1"/>
</dbReference>
<dbReference type="EMBL" id="ML743567">
    <property type="protein sequence ID" value="KAE8139257.1"/>
    <property type="molecule type" value="Genomic_DNA"/>
</dbReference>
<evidence type="ECO:0000313" key="1">
    <source>
        <dbReference type="EMBL" id="KAE8139257.1"/>
    </source>
</evidence>
<protein>
    <submittedName>
        <fullName evidence="1">Uncharacterized protein</fullName>
    </submittedName>
</protein>
<proteinExistence type="predicted"/>
<reference evidence="1 2" key="1">
    <citation type="submission" date="2019-04" db="EMBL/GenBank/DDBJ databases">
        <title>Friends and foes A comparative genomics study of 23 Aspergillus species from section Flavi.</title>
        <authorList>
            <consortium name="DOE Joint Genome Institute"/>
            <person name="Kjaerbolling I."/>
            <person name="Vesth T."/>
            <person name="Frisvad J.C."/>
            <person name="Nybo J.L."/>
            <person name="Theobald S."/>
            <person name="Kildgaard S."/>
            <person name="Isbrandt T."/>
            <person name="Kuo A."/>
            <person name="Sato A."/>
            <person name="Lyhne E.K."/>
            <person name="Kogle M.E."/>
            <person name="Wiebenga A."/>
            <person name="Kun R.S."/>
            <person name="Lubbers R.J."/>
            <person name="Makela M.R."/>
            <person name="Barry K."/>
            <person name="Chovatia M."/>
            <person name="Clum A."/>
            <person name="Daum C."/>
            <person name="Haridas S."/>
            <person name="He G."/>
            <person name="LaButti K."/>
            <person name="Lipzen A."/>
            <person name="Mondo S."/>
            <person name="Riley R."/>
            <person name="Salamov A."/>
            <person name="Simmons B.A."/>
            <person name="Magnuson J.K."/>
            <person name="Henrissat B."/>
            <person name="Mortensen U.H."/>
            <person name="Larsen T.O."/>
            <person name="Devries R.P."/>
            <person name="Grigoriev I.V."/>
            <person name="Machida M."/>
            <person name="Baker S.E."/>
            <person name="Andersen M.R."/>
        </authorList>
    </citation>
    <scope>NUCLEOTIDE SEQUENCE [LARGE SCALE GENOMIC DNA]</scope>
    <source>
        <strain evidence="1 2">CBS 117625</strain>
    </source>
</reference>
<name>A0A5N6SZC1_ASPPS</name>
<keyword evidence="2" id="KW-1185">Reference proteome</keyword>
<dbReference type="AlphaFoldDB" id="A0A5N6SZC1"/>
<dbReference type="OrthoDB" id="336088at2759"/>
<dbReference type="GeneID" id="43638390"/>
<evidence type="ECO:0000313" key="2">
    <source>
        <dbReference type="Proteomes" id="UP000325672"/>
    </source>
</evidence>
<gene>
    <name evidence="1" type="ORF">BDV38DRAFT_243132</name>
</gene>
<organism evidence="1 2">
    <name type="scientific">Aspergillus pseudotamarii</name>
    <dbReference type="NCBI Taxonomy" id="132259"/>
    <lineage>
        <taxon>Eukaryota</taxon>
        <taxon>Fungi</taxon>
        <taxon>Dikarya</taxon>
        <taxon>Ascomycota</taxon>
        <taxon>Pezizomycotina</taxon>
        <taxon>Eurotiomycetes</taxon>
        <taxon>Eurotiomycetidae</taxon>
        <taxon>Eurotiales</taxon>
        <taxon>Aspergillaceae</taxon>
        <taxon>Aspergillus</taxon>
        <taxon>Aspergillus subgen. Circumdati</taxon>
    </lineage>
</organism>
<sequence length="84" mass="9501">MIKTCDQDVMALRRDIGNPHISYEELESVKAKTDEHHTILQGLNDVRAENVTLAEDLNAAMEEAAKTNTTSDEWMGKMVRLIQD</sequence>
<accession>A0A5N6SZC1</accession>